<comment type="caution">
    <text evidence="3">The sequence shown here is derived from an EMBL/GenBank/DDBJ whole genome shotgun (WGS) entry which is preliminary data.</text>
</comment>
<protein>
    <submittedName>
        <fullName evidence="3">Uncharacterized protein</fullName>
    </submittedName>
</protein>
<keyword evidence="2" id="KW-0812">Transmembrane</keyword>
<evidence type="ECO:0000256" key="1">
    <source>
        <dbReference type="SAM" id="MobiDB-lite"/>
    </source>
</evidence>
<dbReference type="AlphaFoldDB" id="A0A9P5PUG4"/>
<name>A0A9P5PUG4_9AGAR</name>
<organism evidence="3 4">
    <name type="scientific">Rhodocollybia butyracea</name>
    <dbReference type="NCBI Taxonomy" id="206335"/>
    <lineage>
        <taxon>Eukaryota</taxon>
        <taxon>Fungi</taxon>
        <taxon>Dikarya</taxon>
        <taxon>Basidiomycota</taxon>
        <taxon>Agaricomycotina</taxon>
        <taxon>Agaricomycetes</taxon>
        <taxon>Agaricomycetidae</taxon>
        <taxon>Agaricales</taxon>
        <taxon>Marasmiineae</taxon>
        <taxon>Omphalotaceae</taxon>
        <taxon>Rhodocollybia</taxon>
    </lineage>
</organism>
<proteinExistence type="predicted"/>
<sequence>MAYIVASGTLSAVCSIVATLCVFANLSGAFMILFDCAGRVYTLTVLLNFVFFHEWRRSAAASTRTNSNQRKPVTWSQPFSRSTLDMLGSTPHIQSNILGPPSKAEVEISRSESEQGKSKTAKEYKKPVPGPPFSMDSIFKNSTERSY</sequence>
<evidence type="ECO:0000313" key="4">
    <source>
        <dbReference type="Proteomes" id="UP000772434"/>
    </source>
</evidence>
<feature type="region of interest" description="Disordered" evidence="1">
    <location>
        <begin position="88"/>
        <end position="147"/>
    </location>
</feature>
<dbReference type="Proteomes" id="UP000772434">
    <property type="component" value="Unassembled WGS sequence"/>
</dbReference>
<keyword evidence="2" id="KW-1133">Transmembrane helix</keyword>
<feature type="region of interest" description="Disordered" evidence="1">
    <location>
        <begin position="60"/>
        <end position="79"/>
    </location>
</feature>
<keyword evidence="4" id="KW-1185">Reference proteome</keyword>
<dbReference type="EMBL" id="JADNRY010000062">
    <property type="protein sequence ID" value="KAF9068305.1"/>
    <property type="molecule type" value="Genomic_DNA"/>
</dbReference>
<evidence type="ECO:0000313" key="3">
    <source>
        <dbReference type="EMBL" id="KAF9068305.1"/>
    </source>
</evidence>
<accession>A0A9P5PUG4</accession>
<feature type="transmembrane region" description="Helical" evidence="2">
    <location>
        <begin position="29"/>
        <end position="52"/>
    </location>
</feature>
<reference evidence="3" key="1">
    <citation type="submission" date="2020-11" db="EMBL/GenBank/DDBJ databases">
        <authorList>
            <consortium name="DOE Joint Genome Institute"/>
            <person name="Ahrendt S."/>
            <person name="Riley R."/>
            <person name="Andreopoulos W."/>
            <person name="Labutti K."/>
            <person name="Pangilinan J."/>
            <person name="Ruiz-Duenas F.J."/>
            <person name="Barrasa J.M."/>
            <person name="Sanchez-Garcia M."/>
            <person name="Camarero S."/>
            <person name="Miyauchi S."/>
            <person name="Serrano A."/>
            <person name="Linde D."/>
            <person name="Babiker R."/>
            <person name="Drula E."/>
            <person name="Ayuso-Fernandez I."/>
            <person name="Pacheco R."/>
            <person name="Padilla G."/>
            <person name="Ferreira P."/>
            <person name="Barriuso J."/>
            <person name="Kellner H."/>
            <person name="Castanera R."/>
            <person name="Alfaro M."/>
            <person name="Ramirez L."/>
            <person name="Pisabarro A.G."/>
            <person name="Kuo A."/>
            <person name="Tritt A."/>
            <person name="Lipzen A."/>
            <person name="He G."/>
            <person name="Yan M."/>
            <person name="Ng V."/>
            <person name="Cullen D."/>
            <person name="Martin F."/>
            <person name="Rosso M.-N."/>
            <person name="Henrissat B."/>
            <person name="Hibbett D."/>
            <person name="Martinez A.T."/>
            <person name="Grigoriev I.V."/>
        </authorList>
    </citation>
    <scope>NUCLEOTIDE SEQUENCE</scope>
    <source>
        <strain evidence="3">AH 40177</strain>
    </source>
</reference>
<keyword evidence="2" id="KW-0472">Membrane</keyword>
<gene>
    <name evidence="3" type="ORF">BDP27DRAFT_1422006</name>
</gene>
<dbReference type="OrthoDB" id="2989042at2759"/>
<feature type="compositionally biased region" description="Basic and acidic residues" evidence="1">
    <location>
        <begin position="104"/>
        <end position="126"/>
    </location>
</feature>
<evidence type="ECO:0000256" key="2">
    <source>
        <dbReference type="SAM" id="Phobius"/>
    </source>
</evidence>